<evidence type="ECO:0000313" key="2">
    <source>
        <dbReference type="Proteomes" id="UP000729402"/>
    </source>
</evidence>
<name>A0A8J5WI77_ZIZPA</name>
<evidence type="ECO:0000313" key="1">
    <source>
        <dbReference type="EMBL" id="KAG8090136.1"/>
    </source>
</evidence>
<dbReference type="AlphaFoldDB" id="A0A8J5WI77"/>
<sequence length="88" mass="10011">MCFLFLECNGRCYCFLLCFDSKSVMALVSRKLQACEIVSIGAEGRPVQKHGGALKEFSDTIELQTRLPYTPNSIYCKNRNELELIQNL</sequence>
<reference evidence="1" key="2">
    <citation type="submission" date="2021-02" db="EMBL/GenBank/DDBJ databases">
        <authorList>
            <person name="Kimball J.A."/>
            <person name="Haas M.W."/>
            <person name="Macchietto M."/>
            <person name="Kono T."/>
            <person name="Duquette J."/>
            <person name="Shao M."/>
        </authorList>
    </citation>
    <scope>NUCLEOTIDE SEQUENCE</scope>
    <source>
        <tissue evidence="1">Fresh leaf tissue</tissue>
    </source>
</reference>
<gene>
    <name evidence="1" type="ORF">GUJ93_ZPchr0011g28136</name>
</gene>
<protein>
    <submittedName>
        <fullName evidence="1">Uncharacterized protein</fullName>
    </submittedName>
</protein>
<organism evidence="1 2">
    <name type="scientific">Zizania palustris</name>
    <name type="common">Northern wild rice</name>
    <dbReference type="NCBI Taxonomy" id="103762"/>
    <lineage>
        <taxon>Eukaryota</taxon>
        <taxon>Viridiplantae</taxon>
        <taxon>Streptophyta</taxon>
        <taxon>Embryophyta</taxon>
        <taxon>Tracheophyta</taxon>
        <taxon>Spermatophyta</taxon>
        <taxon>Magnoliopsida</taxon>
        <taxon>Liliopsida</taxon>
        <taxon>Poales</taxon>
        <taxon>Poaceae</taxon>
        <taxon>BOP clade</taxon>
        <taxon>Oryzoideae</taxon>
        <taxon>Oryzeae</taxon>
        <taxon>Zizaniinae</taxon>
        <taxon>Zizania</taxon>
    </lineage>
</organism>
<dbReference type="Proteomes" id="UP000729402">
    <property type="component" value="Unassembled WGS sequence"/>
</dbReference>
<dbReference type="EMBL" id="JAAALK010000081">
    <property type="protein sequence ID" value="KAG8090136.1"/>
    <property type="molecule type" value="Genomic_DNA"/>
</dbReference>
<proteinExistence type="predicted"/>
<comment type="caution">
    <text evidence="1">The sequence shown here is derived from an EMBL/GenBank/DDBJ whole genome shotgun (WGS) entry which is preliminary data.</text>
</comment>
<reference evidence="1" key="1">
    <citation type="journal article" date="2021" name="bioRxiv">
        <title>Whole Genome Assembly and Annotation of Northern Wild Rice, Zizania palustris L., Supports a Whole Genome Duplication in the Zizania Genus.</title>
        <authorList>
            <person name="Haas M."/>
            <person name="Kono T."/>
            <person name="Macchietto M."/>
            <person name="Millas R."/>
            <person name="McGilp L."/>
            <person name="Shao M."/>
            <person name="Duquette J."/>
            <person name="Hirsch C.N."/>
            <person name="Kimball J."/>
        </authorList>
    </citation>
    <scope>NUCLEOTIDE SEQUENCE</scope>
    <source>
        <tissue evidence="1">Fresh leaf tissue</tissue>
    </source>
</reference>
<keyword evidence="2" id="KW-1185">Reference proteome</keyword>
<accession>A0A8J5WI77</accession>